<evidence type="ECO:0000313" key="3">
    <source>
        <dbReference type="Proteomes" id="UP000297635"/>
    </source>
</evidence>
<accession>A0A4Z0VBL7</accession>
<reference evidence="2 3" key="1">
    <citation type="submission" date="2019-02" db="EMBL/GenBank/DDBJ databases">
        <title>Isolation and identification of novel species under the genus Muribaculum.</title>
        <authorList>
            <person name="Miyake S."/>
            <person name="Ding Y."/>
            <person name="Low A."/>
            <person name="Soh M."/>
            <person name="Seedorf H."/>
        </authorList>
    </citation>
    <scope>NUCLEOTIDE SEQUENCE [LARGE SCALE GENOMIC DNA]</scope>
    <source>
        <strain evidence="2 3">TLL-A3</strain>
    </source>
</reference>
<dbReference type="AlphaFoldDB" id="A0A4Z0VBL7"/>
<sequence>MEEIIDRAIAPDIHNMGRLSFPEAETMTLPNGLTLHFLSGGNADVSRIKILLPGGIAESPRPKLLEIANSLLLEGTVNHSGEQLSDIIEHNGAWTGIETSTHHSALSVYCLNSTYRTLLPLVNEIVLSPAFDPEATSHVVRNEAARLEVDHHKVLYRAGCAMRNLIYGPEHPLSAVPSPEELMGITPEMLAEAHNARLDPSGMHVYISGLLSDSMINEAAGIFSAIPSHNPYPLPPLRFPEHTSGGKTHVDMPDSLQSGVKLMIPAIGRNHPDYVPLRIATVALGGYFGSRLMLNIREEKGLTYGITASLIGYRHSGFISISSQTDPSTADLLISETIAEIERMKNPDSYTADEVNRISRFVLSELAGVLDTPFSRMDFLQTQVTASTPAGYFAMQDNAARQLTSEMLASMAEKYFDTDRLFIATAGK</sequence>
<dbReference type="InterPro" id="IPR007863">
    <property type="entry name" value="Peptidase_M16_C"/>
</dbReference>
<dbReference type="SUPFAM" id="SSF63411">
    <property type="entry name" value="LuxS/MPP-like metallohydrolase"/>
    <property type="match status" value="2"/>
</dbReference>
<keyword evidence="3" id="KW-1185">Reference proteome</keyword>
<dbReference type="EMBL" id="SJSA01000001">
    <property type="protein sequence ID" value="TGG40853.1"/>
    <property type="molecule type" value="Genomic_DNA"/>
</dbReference>
<protein>
    <submittedName>
        <fullName evidence="2">Insulinase family protein</fullName>
    </submittedName>
</protein>
<dbReference type="PANTHER" id="PTHR11851:SF224">
    <property type="entry name" value="PROCESSING PROTEASE"/>
    <property type="match status" value="1"/>
</dbReference>
<evidence type="ECO:0000259" key="1">
    <source>
        <dbReference type="Pfam" id="PF05193"/>
    </source>
</evidence>
<proteinExistence type="predicted"/>
<dbReference type="Gene3D" id="3.30.830.10">
    <property type="entry name" value="Metalloenzyme, LuxS/M16 peptidase-like"/>
    <property type="match status" value="2"/>
</dbReference>
<gene>
    <name evidence="2" type="ORF">EZ315_09335</name>
</gene>
<evidence type="ECO:0000313" key="2">
    <source>
        <dbReference type="EMBL" id="TGG40853.1"/>
    </source>
</evidence>
<dbReference type="Pfam" id="PF05193">
    <property type="entry name" value="Peptidase_M16_C"/>
    <property type="match status" value="1"/>
</dbReference>
<dbReference type="InterPro" id="IPR050361">
    <property type="entry name" value="MPP/UQCRC_Complex"/>
</dbReference>
<organism evidence="2 3">
    <name type="scientific">Duncaniella freteri</name>
    <dbReference type="NCBI Taxonomy" id="2530391"/>
    <lineage>
        <taxon>Bacteria</taxon>
        <taxon>Pseudomonadati</taxon>
        <taxon>Bacteroidota</taxon>
        <taxon>Bacteroidia</taxon>
        <taxon>Bacteroidales</taxon>
        <taxon>Muribaculaceae</taxon>
        <taxon>Duncaniella</taxon>
    </lineage>
</organism>
<dbReference type="GeneID" id="82149991"/>
<dbReference type="GO" id="GO:0046872">
    <property type="term" value="F:metal ion binding"/>
    <property type="evidence" value="ECO:0007669"/>
    <property type="project" value="InterPro"/>
</dbReference>
<dbReference type="Proteomes" id="UP000297635">
    <property type="component" value="Unassembled WGS sequence"/>
</dbReference>
<feature type="domain" description="Peptidase M16 C-terminal" evidence="1">
    <location>
        <begin position="185"/>
        <end position="358"/>
    </location>
</feature>
<name>A0A4Z0VBL7_9BACT</name>
<comment type="caution">
    <text evidence="2">The sequence shown here is derived from an EMBL/GenBank/DDBJ whole genome shotgun (WGS) entry which is preliminary data.</text>
</comment>
<dbReference type="RefSeq" id="WP_135471810.1">
    <property type="nucleotide sequence ID" value="NZ_CASJDB010000009.1"/>
</dbReference>
<dbReference type="InterPro" id="IPR011249">
    <property type="entry name" value="Metalloenz_LuxS/M16"/>
</dbReference>
<dbReference type="PANTHER" id="PTHR11851">
    <property type="entry name" value="METALLOPROTEASE"/>
    <property type="match status" value="1"/>
</dbReference>